<sequence length="199" mass="22447">MSFVPTFSNGVASATLDDNNVTVEIHRGYLSVYDNSTGSDACIFRYRLDEDRFQMGAIFQKFGLDFETRVVSALQHNPLWMMSAGFTRWLHYGGDPQAGVIHFFLDNATYNNCMVVGISIKPEQLHRLLCVDAYIDEDTLQDDADLLQMLINGDPLDLRQQAPTEQVCYTPTFAPNQVLHGLGALYAMLMEVYVPCFKN</sequence>
<reference evidence="1 2" key="1">
    <citation type="submission" date="2018-12" db="EMBL/GenBank/DDBJ databases">
        <title>Still something new to discover - new insights into E. coli phage diversity and taxonomy.</title>
        <authorList>
            <person name="Korf I.H.E."/>
            <person name="Adriaennsens E."/>
            <person name="Dreiseikelmann B."/>
            <person name="Kropinski A."/>
            <person name="Nimtz M."/>
            <person name="Meier-Kolthoff J.P."/>
            <person name="Rohde M."/>
            <person name="van Raaij M."/>
            <person name="Wittmann J."/>
        </authorList>
    </citation>
    <scope>NUCLEOTIDE SEQUENCE [LARGE SCALE GENOMIC DNA]</scope>
</reference>
<evidence type="ECO:0000313" key="1">
    <source>
        <dbReference type="EMBL" id="QBO64001.1"/>
    </source>
</evidence>
<evidence type="ECO:0000313" key="2">
    <source>
        <dbReference type="Proteomes" id="UP000294673"/>
    </source>
</evidence>
<gene>
    <name evidence="1" type="ORF">Goslar_00209</name>
</gene>
<keyword evidence="2" id="KW-1185">Reference proteome</keyword>
<proteinExistence type="predicted"/>
<dbReference type="Proteomes" id="UP000294673">
    <property type="component" value="Segment"/>
</dbReference>
<organismHost>
    <name type="scientific">Escherichia coli</name>
    <dbReference type="NCBI Taxonomy" id="562"/>
</organismHost>
<name>A0A482GDZ2_BPGOS</name>
<dbReference type="EMBL" id="MK327938">
    <property type="protein sequence ID" value="QBO64001.1"/>
    <property type="molecule type" value="Genomic_DNA"/>
</dbReference>
<accession>A0A482GDZ2</accession>
<protein>
    <submittedName>
        <fullName evidence="1">Uncharacterized protein</fullName>
    </submittedName>
</protein>
<organism evidence="1 2">
    <name type="scientific">Escherichia phage vB_EcoM_Goslar</name>
    <dbReference type="NCBI Taxonomy" id="2502409"/>
    <lineage>
        <taxon>Viruses</taxon>
        <taxon>Duplodnaviria</taxon>
        <taxon>Heunggongvirae</taxon>
        <taxon>Uroviricota</taxon>
        <taxon>Caudoviricetes</taxon>
        <taxon>Chimalliviridae</taxon>
        <taxon>Goslarvirus</taxon>
        <taxon>Goslarvirus goslar</taxon>
    </lineage>
</organism>